<feature type="domain" description="Nephrocystin 3-like N-terminal" evidence="2">
    <location>
        <begin position="74"/>
        <end position="249"/>
    </location>
</feature>
<dbReference type="EMBL" id="PTQR01000083">
    <property type="protein sequence ID" value="TKX20966.1"/>
    <property type="molecule type" value="Genomic_DNA"/>
</dbReference>
<evidence type="ECO:0000313" key="4">
    <source>
        <dbReference type="Proteomes" id="UP000308133"/>
    </source>
</evidence>
<dbReference type="Proteomes" id="UP000308133">
    <property type="component" value="Unassembled WGS sequence"/>
</dbReference>
<proteinExistence type="predicted"/>
<evidence type="ECO:0000256" key="1">
    <source>
        <dbReference type="ARBA" id="ARBA00022737"/>
    </source>
</evidence>
<evidence type="ECO:0000313" key="3">
    <source>
        <dbReference type="EMBL" id="TKX20966.1"/>
    </source>
</evidence>
<dbReference type="PANTHER" id="PTHR10039">
    <property type="entry name" value="AMELOGENIN"/>
    <property type="match status" value="1"/>
</dbReference>
<gene>
    <name evidence="3" type="ORF">C1H76_6817</name>
</gene>
<name>A0A4U7AWT9_9PEZI</name>
<organism evidence="3 4">
    <name type="scientific">Elsinoe australis</name>
    <dbReference type="NCBI Taxonomy" id="40998"/>
    <lineage>
        <taxon>Eukaryota</taxon>
        <taxon>Fungi</taxon>
        <taxon>Dikarya</taxon>
        <taxon>Ascomycota</taxon>
        <taxon>Pezizomycotina</taxon>
        <taxon>Dothideomycetes</taxon>
        <taxon>Dothideomycetidae</taxon>
        <taxon>Myriangiales</taxon>
        <taxon>Elsinoaceae</taxon>
        <taxon>Elsinoe</taxon>
    </lineage>
</organism>
<accession>A0A4U7AWT9</accession>
<dbReference type="AlphaFoldDB" id="A0A4U7AWT9"/>
<dbReference type="SUPFAM" id="SSF52540">
    <property type="entry name" value="P-loop containing nucleoside triphosphate hydrolases"/>
    <property type="match status" value="1"/>
</dbReference>
<dbReference type="SUPFAM" id="SSF48403">
    <property type="entry name" value="Ankyrin repeat"/>
    <property type="match status" value="1"/>
</dbReference>
<dbReference type="InterPro" id="IPR027417">
    <property type="entry name" value="P-loop_NTPase"/>
</dbReference>
<dbReference type="InterPro" id="IPR056884">
    <property type="entry name" value="NPHP3-like_N"/>
</dbReference>
<dbReference type="Gene3D" id="1.25.40.20">
    <property type="entry name" value="Ankyrin repeat-containing domain"/>
    <property type="match status" value="1"/>
</dbReference>
<dbReference type="Gene3D" id="3.40.50.300">
    <property type="entry name" value="P-loop containing nucleotide triphosphate hydrolases"/>
    <property type="match status" value="1"/>
</dbReference>
<dbReference type="PANTHER" id="PTHR10039:SF5">
    <property type="entry name" value="NACHT DOMAIN-CONTAINING PROTEIN"/>
    <property type="match status" value="1"/>
</dbReference>
<reference evidence="3 4" key="1">
    <citation type="submission" date="2018-02" db="EMBL/GenBank/DDBJ databases">
        <title>Draft genome sequences of Elsinoe sp., causing black scab on jojoba.</title>
        <authorList>
            <person name="Stodart B."/>
            <person name="Jeffress S."/>
            <person name="Ash G."/>
            <person name="Arun Chinnappa K."/>
        </authorList>
    </citation>
    <scope>NUCLEOTIDE SEQUENCE [LARGE SCALE GENOMIC DNA]</scope>
    <source>
        <strain evidence="3 4">Hillstone_2</strain>
    </source>
</reference>
<sequence>MGIPILVQYIGTVPSATSIKSTCPTTTAYEQFIKNPIQEGGTAILEERRSLYMQGLHFEELESRRQTIEDAQDNTCEWLFERHEFIHWIENGVSGPSSKFLWLKGKPATGKSTMMKLAYERIKQRFPAKAIIVFFFNARGEAAEHSTIGMYRSLLYQLLSQIPRLRTIFDGVQMPFDAAGRIDWKEPLLKSLIKSAVGLLQSKSLVILIDALDECSAKEVKNMVNFFHTQLQQAALSNGTDLRVFFSSRHYPHINIQGGREIVLEDQTEHTADIAEFVESNLPLDASLTPGLKQEILRKARGVFLWVVLVVRILRDECDEGNMHLLVERLREIPLELEQLLENLLEQARSNNERLVLCVQWVLFAKRPMTVQELYWAILSGSVAELRLQPESGTVDAAVMDRLVLSSSRGLLDKTKGRRTTVQFIHESVREFFLQRPLARHGFGPPETFASRSHDTLKSCCLNYIRYVSGALESGQDSSRSKPAARSSEHIDYKQKFPLMHYVVCFVFWHSNEAEVHGSSQVDFVRNFPERQWKALRRLISKKSKAREVQNDIGCHLARLSLPNLLRHAIPTMSRMDNEGTEYGDAFSVAVRAGSVECVTVMLKAAHDYPMRAIFGGVLPPLTEKDLNDWVPAVMEFKNDSNFAIILLRFAFNVNLPGKQQGIEDVFPPNKRSLLTATAYAGASRTLALLFERFRFNINQRDGHWDSPISAAVRARKYGMMAMLLSQESVRLYELYLVQPLSRAINNQDKDAVRMLLDRAGHGIVVHDEPCLREAATRGYTEILELILGHMDIATIRVDRLLAHAILSSLPDTLQMVLKLCRANNRLINPHLIRSECRFTTIDGTPQQPAQVLSRVSKSLSRAVARGFYDVVCFLLTTVYLRPEGDDEEHTEVILAGDQDAAASALPLLLARLRVGPVHGQASGQVGLDSSLRQASASEDAMLIEALVGDPSMQDRLHEIVRTQMTG</sequence>
<evidence type="ECO:0000259" key="2">
    <source>
        <dbReference type="Pfam" id="PF24883"/>
    </source>
</evidence>
<keyword evidence="1" id="KW-0677">Repeat</keyword>
<dbReference type="Pfam" id="PF24883">
    <property type="entry name" value="NPHP3_N"/>
    <property type="match status" value="1"/>
</dbReference>
<comment type="caution">
    <text evidence="3">The sequence shown here is derived from an EMBL/GenBank/DDBJ whole genome shotgun (WGS) entry which is preliminary data.</text>
</comment>
<protein>
    <submittedName>
        <fullName evidence="3">Putative eisosome assembly associated protein-2</fullName>
    </submittedName>
</protein>
<dbReference type="InterPro" id="IPR036770">
    <property type="entry name" value="Ankyrin_rpt-contain_sf"/>
</dbReference>